<gene>
    <name evidence="7" type="ORF">FIV36_07175</name>
    <name evidence="6" type="ORF">SAMN05216591_0779</name>
</gene>
<comment type="pathway">
    <text evidence="1">Metabolic intermediate biosynthesis; chorismate biosynthesis; chorismate from D-erythrose 4-phosphate and phosphoenolpyruvate: step 4/7.</text>
</comment>
<keyword evidence="2" id="KW-0521">NADP</keyword>
<evidence type="ECO:0000256" key="3">
    <source>
        <dbReference type="ARBA" id="ARBA00023002"/>
    </source>
</evidence>
<dbReference type="Proteomes" id="UP000317951">
    <property type="component" value="Unassembled WGS sequence"/>
</dbReference>
<dbReference type="RefSeq" id="WP_010565790.1">
    <property type="nucleotide sequence ID" value="NZ_CP091043.1"/>
</dbReference>
<dbReference type="Gene3D" id="3.40.50.10860">
    <property type="entry name" value="Leucine Dehydrogenase, chain A, domain 1"/>
    <property type="match status" value="1"/>
</dbReference>
<sequence>MIQGSTELVAIVGSPIAQVKSPENFNRWFASHQQNVAMLAIDLAPSALQNFVQTLRGWQNLRGCVVTVPYKQLLANRLDSVSERSAALRSVNVIRREADGRLVGDIVDGEGFLNAARKHGFNPQGKQALVIGTGGVGSAIAYSLCEGGVSHLVISDLNHERVEVLSELLCSVFPEIVISANPTSLAHFDLVVNASPVGMNATADDGQMPLPLPLMETLSATALVADVVTSPAVTPFLACAQRLGCGIQTGPEMALAQLGNLGHFMGVTPLEI</sequence>
<keyword evidence="3" id="KW-0560">Oxidoreductase</keyword>
<dbReference type="GO" id="GO:0050661">
    <property type="term" value="F:NADP binding"/>
    <property type="evidence" value="ECO:0007669"/>
    <property type="project" value="TreeGrafter"/>
</dbReference>
<evidence type="ECO:0000313" key="8">
    <source>
        <dbReference type="Proteomes" id="UP000182858"/>
    </source>
</evidence>
<keyword evidence="4" id="KW-0057">Aromatic amino acid biosynthesis</keyword>
<dbReference type="SUPFAM" id="SSF51735">
    <property type="entry name" value="NAD(P)-binding Rossmann-fold domains"/>
    <property type="match status" value="1"/>
</dbReference>
<dbReference type="Gene3D" id="3.40.50.720">
    <property type="entry name" value="NAD(P)-binding Rossmann-like Domain"/>
    <property type="match status" value="1"/>
</dbReference>
<dbReference type="EMBL" id="LT629689">
    <property type="protein sequence ID" value="SDE73648.1"/>
    <property type="molecule type" value="Genomic_DNA"/>
</dbReference>
<keyword evidence="8" id="KW-1185">Reference proteome</keyword>
<organism evidence="7 9">
    <name type="scientific">Pseudomonas extremaustralis</name>
    <dbReference type="NCBI Taxonomy" id="359110"/>
    <lineage>
        <taxon>Bacteria</taxon>
        <taxon>Pseudomonadati</taxon>
        <taxon>Pseudomonadota</taxon>
        <taxon>Gammaproteobacteria</taxon>
        <taxon>Pseudomonadales</taxon>
        <taxon>Pseudomonadaceae</taxon>
        <taxon>Pseudomonas</taxon>
    </lineage>
</organism>
<protein>
    <submittedName>
        <fullName evidence="7">Shikimate dehydrogenase</fullName>
    </submittedName>
</protein>
<dbReference type="SUPFAM" id="SSF53223">
    <property type="entry name" value="Aminoacid dehydrogenase-like, N-terminal domain"/>
    <property type="match status" value="1"/>
</dbReference>
<dbReference type="Proteomes" id="UP000182858">
    <property type="component" value="Chromosome I"/>
</dbReference>
<dbReference type="OrthoDB" id="3609723at2"/>
<keyword evidence="4" id="KW-0028">Amino-acid biosynthesis</keyword>
<dbReference type="GO" id="GO:0009073">
    <property type="term" value="P:aromatic amino acid family biosynthetic process"/>
    <property type="evidence" value="ECO:0007669"/>
    <property type="project" value="UniProtKB-KW"/>
</dbReference>
<proteinExistence type="predicted"/>
<dbReference type="GO" id="GO:0004764">
    <property type="term" value="F:shikimate 3-dehydrogenase (NADP+) activity"/>
    <property type="evidence" value="ECO:0007669"/>
    <property type="project" value="InterPro"/>
</dbReference>
<evidence type="ECO:0000256" key="2">
    <source>
        <dbReference type="ARBA" id="ARBA00022857"/>
    </source>
</evidence>
<dbReference type="InterPro" id="IPR022893">
    <property type="entry name" value="Shikimate_DH_fam"/>
</dbReference>
<dbReference type="InterPro" id="IPR046346">
    <property type="entry name" value="Aminoacid_DH-like_N_sf"/>
</dbReference>
<dbReference type="PANTHER" id="PTHR21089:SF1">
    <property type="entry name" value="BIFUNCTIONAL 3-DEHYDROQUINATE DEHYDRATASE_SHIKIMATE DEHYDROGENASE, CHLOROPLASTIC"/>
    <property type="match status" value="1"/>
</dbReference>
<evidence type="ECO:0000313" key="6">
    <source>
        <dbReference type="EMBL" id="SDE73648.1"/>
    </source>
</evidence>
<dbReference type="EMBL" id="VFET01000004">
    <property type="protein sequence ID" value="TWS06142.1"/>
    <property type="molecule type" value="Genomic_DNA"/>
</dbReference>
<evidence type="ECO:0000259" key="5">
    <source>
        <dbReference type="Pfam" id="PF08501"/>
    </source>
</evidence>
<reference evidence="7 9" key="2">
    <citation type="submission" date="2019-06" db="EMBL/GenBank/DDBJ databases">
        <title>Pseudomonas bimorpha sp. nov. isolated from bovine raw milk and skim milk concentrate.</title>
        <authorList>
            <person name="Hofmann K."/>
            <person name="Huptas C."/>
            <person name="Doll E."/>
            <person name="Scherer S."/>
            <person name="Wenning M."/>
        </authorList>
    </citation>
    <scope>NUCLEOTIDE SEQUENCE [LARGE SCALE GENOMIC DNA]</scope>
    <source>
        <strain evidence="7 9">DSM 17835</strain>
    </source>
</reference>
<accession>A0A5C5QKV9</accession>
<dbReference type="AlphaFoldDB" id="A0A5C5QKV9"/>
<dbReference type="GO" id="GO:0019632">
    <property type="term" value="P:shikimate metabolic process"/>
    <property type="evidence" value="ECO:0007669"/>
    <property type="project" value="TreeGrafter"/>
</dbReference>
<dbReference type="GO" id="GO:0009423">
    <property type="term" value="P:chorismate biosynthetic process"/>
    <property type="evidence" value="ECO:0007669"/>
    <property type="project" value="TreeGrafter"/>
</dbReference>
<feature type="domain" description="Shikimate dehydrogenase substrate binding N-terminal" evidence="5">
    <location>
        <begin position="11"/>
        <end position="94"/>
    </location>
</feature>
<evidence type="ECO:0000313" key="9">
    <source>
        <dbReference type="Proteomes" id="UP000317951"/>
    </source>
</evidence>
<evidence type="ECO:0000313" key="7">
    <source>
        <dbReference type="EMBL" id="TWS06142.1"/>
    </source>
</evidence>
<dbReference type="Pfam" id="PF08501">
    <property type="entry name" value="Shikimate_dh_N"/>
    <property type="match status" value="1"/>
</dbReference>
<evidence type="ECO:0000256" key="1">
    <source>
        <dbReference type="ARBA" id="ARBA00004871"/>
    </source>
</evidence>
<dbReference type="CDD" id="cd01065">
    <property type="entry name" value="NAD_bind_Shikimate_DH"/>
    <property type="match status" value="1"/>
</dbReference>
<reference evidence="6 8" key="1">
    <citation type="submission" date="2016-10" db="EMBL/GenBank/DDBJ databases">
        <authorList>
            <person name="Varghese N."/>
            <person name="Submissions S."/>
        </authorList>
    </citation>
    <scope>NUCLEOTIDE SEQUENCE [LARGE SCALE GENOMIC DNA]</scope>
    <source>
        <strain evidence="6 8">DSM 17835</strain>
    </source>
</reference>
<dbReference type="GO" id="GO:0005829">
    <property type="term" value="C:cytosol"/>
    <property type="evidence" value="ECO:0007669"/>
    <property type="project" value="TreeGrafter"/>
</dbReference>
<name>A0A5C5QKV9_9PSED</name>
<dbReference type="PANTHER" id="PTHR21089">
    <property type="entry name" value="SHIKIMATE DEHYDROGENASE"/>
    <property type="match status" value="1"/>
</dbReference>
<evidence type="ECO:0000256" key="4">
    <source>
        <dbReference type="ARBA" id="ARBA00023141"/>
    </source>
</evidence>
<dbReference type="InterPro" id="IPR036291">
    <property type="entry name" value="NAD(P)-bd_dom_sf"/>
</dbReference>
<dbReference type="GeneID" id="78552296"/>
<dbReference type="InterPro" id="IPR013708">
    <property type="entry name" value="Shikimate_DH-bd_N"/>
</dbReference>